<name>A0A699UID1_TANCI</name>
<evidence type="ECO:0000256" key="1">
    <source>
        <dbReference type="SAM" id="MobiDB-lite"/>
    </source>
</evidence>
<feature type="non-terminal residue" evidence="2">
    <location>
        <position position="149"/>
    </location>
</feature>
<evidence type="ECO:0000313" key="2">
    <source>
        <dbReference type="EMBL" id="GFD22287.1"/>
    </source>
</evidence>
<comment type="caution">
    <text evidence="2">The sequence shown here is derived from an EMBL/GenBank/DDBJ whole genome shotgun (WGS) entry which is preliminary data.</text>
</comment>
<gene>
    <name evidence="2" type="ORF">Tci_894256</name>
</gene>
<dbReference type="AlphaFoldDB" id="A0A699UID1"/>
<organism evidence="2">
    <name type="scientific">Tanacetum cinerariifolium</name>
    <name type="common">Dalmatian daisy</name>
    <name type="synonym">Chrysanthemum cinerariifolium</name>
    <dbReference type="NCBI Taxonomy" id="118510"/>
    <lineage>
        <taxon>Eukaryota</taxon>
        <taxon>Viridiplantae</taxon>
        <taxon>Streptophyta</taxon>
        <taxon>Embryophyta</taxon>
        <taxon>Tracheophyta</taxon>
        <taxon>Spermatophyta</taxon>
        <taxon>Magnoliopsida</taxon>
        <taxon>eudicotyledons</taxon>
        <taxon>Gunneridae</taxon>
        <taxon>Pentapetalae</taxon>
        <taxon>asterids</taxon>
        <taxon>campanulids</taxon>
        <taxon>Asterales</taxon>
        <taxon>Asteraceae</taxon>
        <taxon>Asteroideae</taxon>
        <taxon>Anthemideae</taxon>
        <taxon>Anthemidinae</taxon>
        <taxon>Tanacetum</taxon>
    </lineage>
</organism>
<proteinExistence type="predicted"/>
<feature type="region of interest" description="Disordered" evidence="1">
    <location>
        <begin position="1"/>
        <end position="36"/>
    </location>
</feature>
<accession>A0A699UID1</accession>
<feature type="non-terminal residue" evidence="2">
    <location>
        <position position="1"/>
    </location>
</feature>
<protein>
    <submittedName>
        <fullName evidence="2">Uncharacterized protein</fullName>
    </submittedName>
</protein>
<sequence>AVNEPSSFVTSSKTTAADSSQNEDISPSTMEAAQILTGGKLDPFKISKSPAADAQRNVQTFIAQERLSMLEIDRLNAQDEEERKKRLADLSKSDSEFAKQVALTMETSHAAPAPQVPAIGPLPYIERQRDLDDMIANFSNTEWMILMAR</sequence>
<reference evidence="2" key="1">
    <citation type="journal article" date="2019" name="Sci. Rep.">
        <title>Draft genome of Tanacetum cinerariifolium, the natural source of mosquito coil.</title>
        <authorList>
            <person name="Yamashiro T."/>
            <person name="Shiraishi A."/>
            <person name="Satake H."/>
            <person name="Nakayama K."/>
        </authorList>
    </citation>
    <scope>NUCLEOTIDE SEQUENCE</scope>
</reference>
<feature type="compositionally biased region" description="Polar residues" evidence="1">
    <location>
        <begin position="1"/>
        <end position="31"/>
    </location>
</feature>
<dbReference type="EMBL" id="BKCJ011335997">
    <property type="protein sequence ID" value="GFD22287.1"/>
    <property type="molecule type" value="Genomic_DNA"/>
</dbReference>